<dbReference type="PRINTS" id="PR00260">
    <property type="entry name" value="CHEMTRNSDUCR"/>
</dbReference>
<evidence type="ECO:0000259" key="7">
    <source>
        <dbReference type="PROSITE" id="PS50112"/>
    </source>
</evidence>
<dbReference type="GO" id="GO:0004888">
    <property type="term" value="F:transmembrane signaling receptor activity"/>
    <property type="evidence" value="ECO:0007669"/>
    <property type="project" value="InterPro"/>
</dbReference>
<dbReference type="Pfam" id="PF13188">
    <property type="entry name" value="PAS_8"/>
    <property type="match status" value="1"/>
</dbReference>
<feature type="domain" description="Methyl-accepting transducer" evidence="6">
    <location>
        <begin position="255"/>
        <end position="477"/>
    </location>
</feature>
<dbReference type="Proteomes" id="UP000298774">
    <property type="component" value="Chromosome"/>
</dbReference>
<keyword evidence="2" id="KW-1003">Cell membrane</keyword>
<dbReference type="GO" id="GO:0007165">
    <property type="term" value="P:signal transduction"/>
    <property type="evidence" value="ECO:0007669"/>
    <property type="project" value="UniProtKB-KW"/>
</dbReference>
<dbReference type="Pfam" id="PF00015">
    <property type="entry name" value="MCPsignal"/>
    <property type="match status" value="1"/>
</dbReference>
<reference evidence="11 12" key="1">
    <citation type="submission" date="2018-09" db="EMBL/GenBank/DDBJ databases">
        <title>Whole genome based analysis of evolution and adaptive divergence in Indian and Brazilian strains of Azospirillum brasilense.</title>
        <authorList>
            <person name="Singh C."/>
            <person name="Tripathi A.K."/>
        </authorList>
    </citation>
    <scope>NUCLEOTIDE SEQUENCE [LARGE SCALE GENOMIC DNA]</scope>
    <source>
        <strain evidence="11 12">MTCC4038</strain>
    </source>
</reference>
<dbReference type="PROSITE" id="PS50113">
    <property type="entry name" value="PAC"/>
    <property type="match status" value="1"/>
</dbReference>
<dbReference type="InterPro" id="IPR001610">
    <property type="entry name" value="PAC"/>
</dbReference>
<evidence type="ECO:0000259" key="6">
    <source>
        <dbReference type="PROSITE" id="PS50111"/>
    </source>
</evidence>
<dbReference type="InterPro" id="IPR004090">
    <property type="entry name" value="Chemotax_Me-accpt_rcpt"/>
</dbReference>
<keyword evidence="13" id="KW-1185">Reference proteome</keyword>
<organism evidence="11 12">
    <name type="scientific">Azospirillum brasilense</name>
    <dbReference type="NCBI Taxonomy" id="192"/>
    <lineage>
        <taxon>Bacteria</taxon>
        <taxon>Pseudomonadati</taxon>
        <taxon>Pseudomonadota</taxon>
        <taxon>Alphaproteobacteria</taxon>
        <taxon>Rhodospirillales</taxon>
        <taxon>Azospirillaceae</taxon>
        <taxon>Azospirillum</taxon>
    </lineage>
</organism>
<sequence>MFGMFTKDATIAAKVTAINAMRANVMIADNDLTIVYINPSVTALLRDAEEDLRKELPRFNVNTLVGSKIDVFHKNPTHQQRMLSVLTRPHGATIRVGNHQFDLLVSPLMEYGKRIGFVVEWADAKERLMNLNYASQITAIQRSQAVIEFDTDGVILSANANFLKLFGYDLSEVQGRHHSQFVEPEQRTSQEYRNFWESLRRGQYMAGQHRRVAKGGRQLWIEGSYNPILDAAGKVVKIMKIASDVSAQINLLGDLKSLIDENFGEIDRAMDQSSAQVQSAAVAADQTSANVQTVAASAEELAASIAEISQSMANSRSAADTVYDKANAVGANAGRLTDAAQSMNSIVGLIQNIASQINLLALNATIEAARAGEAGKGFAVVAQEVKNLANQAAKATDQITREIDMIQATSAEVAGSLDSIRSGIESVRSFVTATAAAVEEQSSVTQSVSGNMQSAATAVQTASANIAGISTAVAQMSQAVERTRSAAVVLVR</sequence>
<dbReference type="KEGG" id="abf:AMK58_13740"/>
<evidence type="ECO:0000259" key="9">
    <source>
        <dbReference type="PROSITE" id="PS50192"/>
    </source>
</evidence>
<evidence type="ECO:0000259" key="8">
    <source>
        <dbReference type="PROSITE" id="PS50113"/>
    </source>
</evidence>
<dbReference type="GO" id="GO:0005886">
    <property type="term" value="C:plasma membrane"/>
    <property type="evidence" value="ECO:0007669"/>
    <property type="project" value="UniProtKB-SubCell"/>
</dbReference>
<evidence type="ECO:0000313" key="12">
    <source>
        <dbReference type="Proteomes" id="UP000298774"/>
    </source>
</evidence>
<evidence type="ECO:0000256" key="3">
    <source>
        <dbReference type="ARBA" id="ARBA00023224"/>
    </source>
</evidence>
<proteinExistence type="inferred from homology"/>
<evidence type="ECO:0000256" key="4">
    <source>
        <dbReference type="ARBA" id="ARBA00029447"/>
    </source>
</evidence>
<dbReference type="SMART" id="SM00086">
    <property type="entry name" value="PAC"/>
    <property type="match status" value="1"/>
</dbReference>
<keyword evidence="3 5" id="KW-0807">Transducer</keyword>
<dbReference type="InterPro" id="IPR013655">
    <property type="entry name" value="PAS_fold_3"/>
</dbReference>
<dbReference type="Proteomes" id="UP001277471">
    <property type="component" value="Unassembled WGS sequence"/>
</dbReference>
<dbReference type="SMART" id="SM00091">
    <property type="entry name" value="PAS"/>
    <property type="match status" value="2"/>
</dbReference>
<dbReference type="SUPFAM" id="SSF55785">
    <property type="entry name" value="PYP-like sensor domain (PAS domain)"/>
    <property type="match status" value="1"/>
</dbReference>
<dbReference type="CDD" id="cd00130">
    <property type="entry name" value="PAS"/>
    <property type="match status" value="1"/>
</dbReference>
<evidence type="ECO:0000256" key="2">
    <source>
        <dbReference type="ARBA" id="ARBA00022519"/>
    </source>
</evidence>
<dbReference type="RefSeq" id="WP_059399010.1">
    <property type="nucleotide sequence ID" value="NZ_CP012914.1"/>
</dbReference>
<feature type="domain" description="T-SNARE coiled-coil homology" evidence="9">
    <location>
        <begin position="407"/>
        <end position="469"/>
    </location>
</feature>
<evidence type="ECO:0000313" key="11">
    <source>
        <dbReference type="EMBL" id="QCO08982.1"/>
    </source>
</evidence>
<dbReference type="AlphaFoldDB" id="A0A0P0EKC9"/>
<dbReference type="Pfam" id="PF08447">
    <property type="entry name" value="PAS_3"/>
    <property type="match status" value="1"/>
</dbReference>
<accession>A0A0P0EKC9</accession>
<name>A0A0P0EKC9_AZOBR</name>
<keyword evidence="2" id="KW-0472">Membrane</keyword>
<dbReference type="InterPro" id="IPR000014">
    <property type="entry name" value="PAS"/>
</dbReference>
<gene>
    <name evidence="11" type="ORF">D3868_08005</name>
    <name evidence="10" type="ORF">SIM66_15020</name>
</gene>
<dbReference type="InterPro" id="IPR000700">
    <property type="entry name" value="PAS-assoc_C"/>
</dbReference>
<dbReference type="GO" id="GO:0006935">
    <property type="term" value="P:chemotaxis"/>
    <property type="evidence" value="ECO:0007669"/>
    <property type="project" value="InterPro"/>
</dbReference>
<dbReference type="SMART" id="SM00283">
    <property type="entry name" value="MA"/>
    <property type="match status" value="1"/>
</dbReference>
<comment type="subcellular location">
    <subcellularLocation>
        <location evidence="1">Cell inner membrane</location>
        <topology evidence="1">Multi-pass membrane protein</topology>
    </subcellularLocation>
</comment>
<reference evidence="10 13" key="2">
    <citation type="submission" date="2023-11" db="EMBL/GenBank/DDBJ databases">
        <title>MicrobeMod: A computational toolkit for identifying prokaryotic methylation and restriction-modification with nanopore sequencing.</title>
        <authorList>
            <person name="Crits-Christoph A."/>
            <person name="Kang S.C."/>
            <person name="Lee H."/>
            <person name="Ostrov N."/>
        </authorList>
    </citation>
    <scope>NUCLEOTIDE SEQUENCE [LARGE SCALE GENOMIC DNA]</scope>
    <source>
        <strain evidence="10 13">ATCC 29145</strain>
    </source>
</reference>
<dbReference type="InterPro" id="IPR004089">
    <property type="entry name" value="MCPsignal_dom"/>
</dbReference>
<dbReference type="EMBL" id="CP032339">
    <property type="protein sequence ID" value="QCO08982.1"/>
    <property type="molecule type" value="Genomic_DNA"/>
</dbReference>
<feature type="domain" description="PAS" evidence="7">
    <location>
        <begin position="146"/>
        <end position="202"/>
    </location>
</feature>
<dbReference type="NCBIfam" id="TIGR00229">
    <property type="entry name" value="sensory_box"/>
    <property type="match status" value="1"/>
</dbReference>
<comment type="similarity">
    <text evidence="4">Belongs to the methyl-accepting chemotaxis (MCP) protein family.</text>
</comment>
<dbReference type="Gene3D" id="3.30.450.20">
    <property type="entry name" value="PAS domain"/>
    <property type="match status" value="2"/>
</dbReference>
<feature type="domain" description="PAC" evidence="8">
    <location>
        <begin position="205"/>
        <end position="257"/>
    </location>
</feature>
<dbReference type="PANTHER" id="PTHR32089:SF112">
    <property type="entry name" value="LYSOZYME-LIKE PROTEIN-RELATED"/>
    <property type="match status" value="1"/>
</dbReference>
<dbReference type="SUPFAM" id="SSF58104">
    <property type="entry name" value="Methyl-accepting chemotaxis protein (MCP) signaling domain"/>
    <property type="match status" value="1"/>
</dbReference>
<dbReference type="PANTHER" id="PTHR32089">
    <property type="entry name" value="METHYL-ACCEPTING CHEMOTAXIS PROTEIN MCPB"/>
    <property type="match status" value="1"/>
</dbReference>
<keyword evidence="2" id="KW-0997">Cell inner membrane</keyword>
<dbReference type="InterPro" id="IPR035965">
    <property type="entry name" value="PAS-like_dom_sf"/>
</dbReference>
<dbReference type="Gene3D" id="1.10.287.950">
    <property type="entry name" value="Methyl-accepting chemotaxis protein"/>
    <property type="match status" value="1"/>
</dbReference>
<protein>
    <submittedName>
        <fullName evidence="11">PAS domain S-box protein</fullName>
    </submittedName>
    <submittedName>
        <fullName evidence="10">PAS domain-containing methyl-accepting chemotaxis protein</fullName>
    </submittedName>
</protein>
<dbReference type="EMBL" id="JAWXYC010000004">
    <property type="protein sequence ID" value="MDX5952486.1"/>
    <property type="molecule type" value="Genomic_DNA"/>
</dbReference>
<dbReference type="InterPro" id="IPR000727">
    <property type="entry name" value="T_SNARE_dom"/>
</dbReference>
<evidence type="ECO:0000256" key="5">
    <source>
        <dbReference type="PROSITE-ProRule" id="PRU00284"/>
    </source>
</evidence>
<evidence type="ECO:0000256" key="1">
    <source>
        <dbReference type="ARBA" id="ARBA00004429"/>
    </source>
</evidence>
<evidence type="ECO:0000313" key="13">
    <source>
        <dbReference type="Proteomes" id="UP001277471"/>
    </source>
</evidence>
<dbReference type="PROSITE" id="PS50192">
    <property type="entry name" value="T_SNARE"/>
    <property type="match status" value="1"/>
</dbReference>
<evidence type="ECO:0000313" key="10">
    <source>
        <dbReference type="EMBL" id="MDX5952486.1"/>
    </source>
</evidence>
<dbReference type="PROSITE" id="PS50112">
    <property type="entry name" value="PAS"/>
    <property type="match status" value="1"/>
</dbReference>
<dbReference type="PROSITE" id="PS50111">
    <property type="entry name" value="CHEMOTAXIS_TRANSDUC_2"/>
    <property type="match status" value="1"/>
</dbReference>